<proteinExistence type="predicted"/>
<evidence type="ECO:0000313" key="3">
    <source>
        <dbReference type="Proteomes" id="UP000284177"/>
    </source>
</evidence>
<evidence type="ECO:0000313" key="2">
    <source>
        <dbReference type="EMBL" id="RKD30118.1"/>
    </source>
</evidence>
<keyword evidence="1" id="KW-0812">Transmembrane</keyword>
<dbReference type="EMBL" id="MCIB01000036">
    <property type="protein sequence ID" value="RKD30118.1"/>
    <property type="molecule type" value="Genomic_DNA"/>
</dbReference>
<comment type="caution">
    <text evidence="2">The sequence shown here is derived from an EMBL/GenBank/DDBJ whole genome shotgun (WGS) entry which is preliminary data.</text>
</comment>
<name>A0A419SY32_9FIRM</name>
<organism evidence="2 3">
    <name type="scientific">Thermohalobacter berrensis</name>
    <dbReference type="NCBI Taxonomy" id="99594"/>
    <lineage>
        <taxon>Bacteria</taxon>
        <taxon>Bacillati</taxon>
        <taxon>Bacillota</taxon>
        <taxon>Tissierellia</taxon>
        <taxon>Tissierellales</taxon>
        <taxon>Thermohalobacteraceae</taxon>
        <taxon>Thermohalobacter</taxon>
    </lineage>
</organism>
<accession>A0A419SY32</accession>
<feature type="transmembrane region" description="Helical" evidence="1">
    <location>
        <begin position="12"/>
        <end position="31"/>
    </location>
</feature>
<dbReference type="Proteomes" id="UP000284177">
    <property type="component" value="Unassembled WGS sequence"/>
</dbReference>
<dbReference type="AlphaFoldDB" id="A0A419SY32"/>
<protein>
    <submittedName>
        <fullName evidence="2">Uncharacterized protein</fullName>
    </submittedName>
</protein>
<keyword evidence="1" id="KW-1133">Transmembrane helix</keyword>
<gene>
    <name evidence="2" type="ORF">BET03_05275</name>
</gene>
<keyword evidence="3" id="KW-1185">Reference proteome</keyword>
<reference evidence="2 3" key="1">
    <citation type="submission" date="2016-08" db="EMBL/GenBank/DDBJ databases">
        <title>Novel Firmicutes and Novel Genomes.</title>
        <authorList>
            <person name="Poppleton D.I."/>
            <person name="Gribaldo S."/>
        </authorList>
    </citation>
    <scope>NUCLEOTIDE SEQUENCE [LARGE SCALE GENOMIC DNA]</scope>
    <source>
        <strain evidence="2 3">CTT3</strain>
    </source>
</reference>
<keyword evidence="1" id="KW-0472">Membrane</keyword>
<sequence>MPESFNAVKTALYIIIVINVFVIEVGSTIPINNTLNGTGSPTINRAESRKTVPLIIVPIKDITPTEKLFNFILDRNFIKKKSITQVISLSIKFGICPPGKVVVKAVIIPPNKAVRIAFLKLLFINKETKMNESIKSNFMLPKVPGTIW</sequence>
<evidence type="ECO:0000256" key="1">
    <source>
        <dbReference type="SAM" id="Phobius"/>
    </source>
</evidence>